<feature type="signal peptide" evidence="1">
    <location>
        <begin position="1"/>
        <end position="22"/>
    </location>
</feature>
<protein>
    <recommendedName>
        <fullName evidence="4">NolW-like domain-containing protein</fullName>
    </recommendedName>
</protein>
<dbReference type="EMBL" id="CP036433">
    <property type="protein sequence ID" value="QDU92768.1"/>
    <property type="molecule type" value="Genomic_DNA"/>
</dbReference>
<dbReference type="Proteomes" id="UP000317648">
    <property type="component" value="Chromosome"/>
</dbReference>
<keyword evidence="1" id="KW-0732">Signal</keyword>
<accession>A0A518DLQ1</accession>
<keyword evidence="3" id="KW-1185">Reference proteome</keyword>
<evidence type="ECO:0000256" key="1">
    <source>
        <dbReference type="SAM" id="SignalP"/>
    </source>
</evidence>
<dbReference type="RefSeq" id="WP_145049009.1">
    <property type="nucleotide sequence ID" value="NZ_CP036433.1"/>
</dbReference>
<sequence length="330" mass="36129" precursor="true">MQRFFFSFSLAVILAACSVSHAQPPSRSPTLPSDPPATVAETEAAIRAAFDKPFTGEFNATPLSEVAKHLQQTFQINVDLDRRALDGVGIAADTPVTFAANNRTLRSSLRLMLRELELTWVVANETLVITTPDEAEGHVLTRVYPVGDLATRSDESSTLLSWEAGGGKFDDLRDLITSTIAPEMWADVGGRGSISDGAFQGRDVLIVSQTEEVHDQIAHLFRQMRTFPAAPRPKQAEASTGLRVYRLTPKAAEKKEEIVAMLRRVVEAESWNQKDVQLEFAADALVIRQSREAHRQIQDLLEALDALAPVVVDFNGFGGQLPEGQGGSFF</sequence>
<organism evidence="2 3">
    <name type="scientific">Lignipirellula cremea</name>
    <dbReference type="NCBI Taxonomy" id="2528010"/>
    <lineage>
        <taxon>Bacteria</taxon>
        <taxon>Pseudomonadati</taxon>
        <taxon>Planctomycetota</taxon>
        <taxon>Planctomycetia</taxon>
        <taxon>Pirellulales</taxon>
        <taxon>Pirellulaceae</taxon>
        <taxon>Lignipirellula</taxon>
    </lineage>
</organism>
<reference evidence="2 3" key="1">
    <citation type="submission" date="2019-02" db="EMBL/GenBank/DDBJ databases">
        <title>Deep-cultivation of Planctomycetes and their phenomic and genomic characterization uncovers novel biology.</title>
        <authorList>
            <person name="Wiegand S."/>
            <person name="Jogler M."/>
            <person name="Boedeker C."/>
            <person name="Pinto D."/>
            <person name="Vollmers J."/>
            <person name="Rivas-Marin E."/>
            <person name="Kohn T."/>
            <person name="Peeters S.H."/>
            <person name="Heuer A."/>
            <person name="Rast P."/>
            <person name="Oberbeckmann S."/>
            <person name="Bunk B."/>
            <person name="Jeske O."/>
            <person name="Meyerdierks A."/>
            <person name="Storesund J.E."/>
            <person name="Kallscheuer N."/>
            <person name="Luecker S."/>
            <person name="Lage O.M."/>
            <person name="Pohl T."/>
            <person name="Merkel B.J."/>
            <person name="Hornburger P."/>
            <person name="Mueller R.-W."/>
            <person name="Bruemmer F."/>
            <person name="Labrenz M."/>
            <person name="Spormann A.M."/>
            <person name="Op den Camp H."/>
            <person name="Overmann J."/>
            <person name="Amann R."/>
            <person name="Jetten M.S.M."/>
            <person name="Mascher T."/>
            <person name="Medema M.H."/>
            <person name="Devos D.P."/>
            <person name="Kaster A.-K."/>
            <person name="Ovreas L."/>
            <person name="Rohde M."/>
            <person name="Galperin M.Y."/>
            <person name="Jogler C."/>
        </authorList>
    </citation>
    <scope>NUCLEOTIDE SEQUENCE [LARGE SCALE GENOMIC DNA]</scope>
    <source>
        <strain evidence="2 3">Pla85_3_4</strain>
    </source>
</reference>
<proteinExistence type="predicted"/>
<dbReference type="AlphaFoldDB" id="A0A518DLQ1"/>
<gene>
    <name evidence="2" type="ORF">Pla8534_05170</name>
</gene>
<evidence type="ECO:0000313" key="3">
    <source>
        <dbReference type="Proteomes" id="UP000317648"/>
    </source>
</evidence>
<evidence type="ECO:0000313" key="2">
    <source>
        <dbReference type="EMBL" id="QDU92768.1"/>
    </source>
</evidence>
<dbReference type="OrthoDB" id="291644at2"/>
<name>A0A518DLQ1_9BACT</name>
<feature type="chain" id="PRO_5022230680" description="NolW-like domain-containing protein" evidence="1">
    <location>
        <begin position="23"/>
        <end position="330"/>
    </location>
</feature>
<evidence type="ECO:0008006" key="4">
    <source>
        <dbReference type="Google" id="ProtNLM"/>
    </source>
</evidence>
<dbReference type="PROSITE" id="PS51257">
    <property type="entry name" value="PROKAR_LIPOPROTEIN"/>
    <property type="match status" value="1"/>
</dbReference>
<dbReference type="KEGG" id="lcre:Pla8534_05170"/>